<accession>A0A0S3PNR2</accession>
<keyword evidence="2" id="KW-1185">Reference proteome</keyword>
<reference evidence="1 2" key="1">
    <citation type="submission" date="2015-08" db="EMBL/GenBank/DDBJ databases">
        <title>Investigation of the bacterial diversity of lava forest soil.</title>
        <authorList>
            <person name="Lee J.S."/>
        </authorList>
    </citation>
    <scope>NUCLEOTIDE SEQUENCE [LARGE SCALE GENOMIC DNA]</scope>
    <source>
        <strain evidence="1 2">GJW-30</strain>
    </source>
</reference>
<evidence type="ECO:0000313" key="1">
    <source>
        <dbReference type="EMBL" id="BAT57563.1"/>
    </source>
</evidence>
<gene>
    <name evidence="1" type="ORF">GJW-30_1_00069</name>
</gene>
<name>A0A0S3PNR2_9BRAD</name>
<dbReference type="Proteomes" id="UP000236884">
    <property type="component" value="Chromosome"/>
</dbReference>
<dbReference type="KEGG" id="vgo:GJW-30_1_00069"/>
<protein>
    <submittedName>
        <fullName evidence="1">Uncharacterized protein</fullName>
    </submittedName>
</protein>
<proteinExistence type="predicted"/>
<dbReference type="AlphaFoldDB" id="A0A0S3PNR2"/>
<sequence length="29" mass="3140">MRAQPQIATPPAIKTATAKCLLTIIDYPL</sequence>
<organism evidence="1 2">
    <name type="scientific">Variibacter gotjawalensis</name>
    <dbReference type="NCBI Taxonomy" id="1333996"/>
    <lineage>
        <taxon>Bacteria</taxon>
        <taxon>Pseudomonadati</taxon>
        <taxon>Pseudomonadota</taxon>
        <taxon>Alphaproteobacteria</taxon>
        <taxon>Hyphomicrobiales</taxon>
        <taxon>Nitrobacteraceae</taxon>
        <taxon>Variibacter</taxon>
    </lineage>
</organism>
<dbReference type="EMBL" id="AP014946">
    <property type="protein sequence ID" value="BAT57563.1"/>
    <property type="molecule type" value="Genomic_DNA"/>
</dbReference>
<evidence type="ECO:0000313" key="2">
    <source>
        <dbReference type="Proteomes" id="UP000236884"/>
    </source>
</evidence>